<evidence type="ECO:0000256" key="3">
    <source>
        <dbReference type="ARBA" id="ARBA00022475"/>
    </source>
</evidence>
<dbReference type="EMBL" id="VMHE01000004">
    <property type="protein sequence ID" value="TSJ66514.1"/>
    <property type="molecule type" value="Genomic_DNA"/>
</dbReference>
<name>A0A556PQ81_9BACI</name>
<dbReference type="InterPro" id="IPR050330">
    <property type="entry name" value="Bact_OuterMem_StrucFunc"/>
</dbReference>
<protein>
    <submittedName>
        <fullName evidence="9">Flagellar motor protein MotB</fullName>
    </submittedName>
</protein>
<dbReference type="GO" id="GO:0005886">
    <property type="term" value="C:plasma membrane"/>
    <property type="evidence" value="ECO:0007669"/>
    <property type="project" value="UniProtKB-SubCell"/>
</dbReference>
<dbReference type="PANTHER" id="PTHR30329:SF16">
    <property type="entry name" value="CHEMOTAXIS MOTB PROTEIN"/>
    <property type="match status" value="1"/>
</dbReference>
<gene>
    <name evidence="9" type="primary">motB</name>
    <name evidence="9" type="ORF">FPQ13_04455</name>
</gene>
<feature type="domain" description="OmpA-like" evidence="8">
    <location>
        <begin position="137"/>
        <end position="258"/>
    </location>
</feature>
<evidence type="ECO:0000256" key="4">
    <source>
        <dbReference type="ARBA" id="ARBA00022692"/>
    </source>
</evidence>
<dbReference type="Proteomes" id="UP000316425">
    <property type="component" value="Unassembled WGS sequence"/>
</dbReference>
<dbReference type="AlphaFoldDB" id="A0A556PQ81"/>
<proteinExistence type="inferred from homology"/>
<keyword evidence="9" id="KW-0969">Cilium</keyword>
<dbReference type="InterPro" id="IPR036737">
    <property type="entry name" value="OmpA-like_sf"/>
</dbReference>
<comment type="similarity">
    <text evidence="2">Belongs to the MotB family.</text>
</comment>
<organism evidence="9 10">
    <name type="scientific">Allobacillus salarius</name>
    <dbReference type="NCBI Taxonomy" id="1955272"/>
    <lineage>
        <taxon>Bacteria</taxon>
        <taxon>Bacillati</taxon>
        <taxon>Bacillota</taxon>
        <taxon>Bacilli</taxon>
        <taxon>Bacillales</taxon>
        <taxon>Bacillaceae</taxon>
        <taxon>Allobacillus</taxon>
    </lineage>
</organism>
<keyword evidence="5" id="KW-1133">Transmembrane helix</keyword>
<keyword evidence="6 7" id="KW-0472">Membrane</keyword>
<evidence type="ECO:0000313" key="9">
    <source>
        <dbReference type="EMBL" id="TSJ66514.1"/>
    </source>
</evidence>
<dbReference type="OrthoDB" id="9815217at2"/>
<keyword evidence="9" id="KW-0966">Cell projection</keyword>
<dbReference type="RefSeq" id="WP_144088121.1">
    <property type="nucleotide sequence ID" value="NZ_VMHE01000004.1"/>
</dbReference>
<reference evidence="9 10" key="1">
    <citation type="submission" date="2019-07" db="EMBL/GenBank/DDBJ databases">
        <title>Allobacillus sp. nov. SKP isolated from shrimp paste of Euphausiacea.</title>
        <authorList>
            <person name="Kanchanasin P."/>
            <person name="Tanasupawat S."/>
            <person name="Shi W."/>
            <person name="Wu L."/>
            <person name="Ma J."/>
        </authorList>
    </citation>
    <scope>NUCLEOTIDE SEQUENCE [LARGE SCALE GENOMIC DNA]</scope>
    <source>
        <strain evidence="9 10">SKP4-8</strain>
    </source>
</reference>
<dbReference type="CDD" id="cd07185">
    <property type="entry name" value="OmpA_C-like"/>
    <property type="match status" value="1"/>
</dbReference>
<dbReference type="InterPro" id="IPR025713">
    <property type="entry name" value="MotB-like_N_dom"/>
</dbReference>
<dbReference type="InterPro" id="IPR006665">
    <property type="entry name" value="OmpA-like"/>
</dbReference>
<comment type="caution">
    <text evidence="9">The sequence shown here is derived from an EMBL/GenBank/DDBJ whole genome shotgun (WGS) entry which is preliminary data.</text>
</comment>
<evidence type="ECO:0000256" key="6">
    <source>
        <dbReference type="ARBA" id="ARBA00023136"/>
    </source>
</evidence>
<evidence type="ECO:0000256" key="5">
    <source>
        <dbReference type="ARBA" id="ARBA00022989"/>
    </source>
</evidence>
<dbReference type="PANTHER" id="PTHR30329">
    <property type="entry name" value="STATOR ELEMENT OF FLAGELLAR MOTOR COMPLEX"/>
    <property type="match status" value="1"/>
</dbReference>
<dbReference type="NCBIfam" id="NF005382">
    <property type="entry name" value="PRK06925.1"/>
    <property type="match status" value="1"/>
</dbReference>
<keyword evidence="4" id="KW-0812">Transmembrane</keyword>
<dbReference type="Gene3D" id="3.30.1330.60">
    <property type="entry name" value="OmpA-like domain"/>
    <property type="match status" value="1"/>
</dbReference>
<evidence type="ECO:0000259" key="8">
    <source>
        <dbReference type="PROSITE" id="PS51123"/>
    </source>
</evidence>
<dbReference type="Pfam" id="PF13677">
    <property type="entry name" value="MotB_plug"/>
    <property type="match status" value="1"/>
</dbReference>
<keyword evidence="10" id="KW-1185">Reference proteome</keyword>
<accession>A0A556PQ81</accession>
<evidence type="ECO:0000256" key="1">
    <source>
        <dbReference type="ARBA" id="ARBA00004162"/>
    </source>
</evidence>
<keyword evidence="9" id="KW-0282">Flagellum</keyword>
<keyword evidence="3" id="KW-1003">Cell membrane</keyword>
<dbReference type="SUPFAM" id="SSF103088">
    <property type="entry name" value="OmpA-like"/>
    <property type="match status" value="1"/>
</dbReference>
<evidence type="ECO:0000256" key="2">
    <source>
        <dbReference type="ARBA" id="ARBA00008914"/>
    </source>
</evidence>
<sequence>MKRKRQKLPKREAPMWMVTYSDMITLVLVFFILLFSMSQIDAVKFKAVADSYQERVIFDFMPSAIEMDHPTENQENQLDPAESDFEAMIPDEQDEAMEDEEKMDSTDEESLNELHEEVEQFLDEEELNGVITASRTDQGVVLVLQERVLFESGEAELIEEGFPFLEKVGVLLSSIPNNVKIEGHTDSRPINTYRFPSNWELSGARASSVVRFFVENQGLNPARFQASGYADTKPYVDNNSSENMRLNRRVEITILRAENQ</sequence>
<evidence type="ECO:0000256" key="7">
    <source>
        <dbReference type="PROSITE-ProRule" id="PRU00473"/>
    </source>
</evidence>
<comment type="subcellular location">
    <subcellularLocation>
        <location evidence="1">Cell membrane</location>
        <topology evidence="1">Single-pass membrane protein</topology>
    </subcellularLocation>
</comment>
<evidence type="ECO:0000313" key="10">
    <source>
        <dbReference type="Proteomes" id="UP000316425"/>
    </source>
</evidence>
<dbReference type="PROSITE" id="PS51123">
    <property type="entry name" value="OMPA_2"/>
    <property type="match status" value="1"/>
</dbReference>
<dbReference type="Pfam" id="PF00691">
    <property type="entry name" value="OmpA"/>
    <property type="match status" value="1"/>
</dbReference>